<dbReference type="Gene3D" id="3.40.50.2300">
    <property type="match status" value="1"/>
</dbReference>
<feature type="domain" description="HTH LytTR-type" evidence="3">
    <location>
        <begin position="142"/>
        <end position="243"/>
    </location>
</feature>
<evidence type="ECO:0000313" key="4">
    <source>
        <dbReference type="EMBL" id="AUP78598.1"/>
    </source>
</evidence>
<dbReference type="SUPFAM" id="SSF52172">
    <property type="entry name" value="CheY-like"/>
    <property type="match status" value="1"/>
</dbReference>
<dbReference type="InterPro" id="IPR011006">
    <property type="entry name" value="CheY-like_superfamily"/>
</dbReference>
<sequence length="245" mass="28500">MKPLHILLLEDSINDMQQIINHLSENYSITTVNSLQKAKNVLESSNFDFAILDISINGKPEGIELAKHIQSLKSPIPFLFLTATQSRTIFEQAKLTLPFTYLLKPFNAIELQYSIELAIEKHFQQENKQGLNKEDILTPDYIFIKNQGKILKVIIDDIEYVEVEEIYCMLYSEKEKYLVRLSLTKIKDILLQKKFIQIHRKILVNLNEIKTLNLSENTVYLNSGAQVTISERYKKKFLQNHSILK</sequence>
<dbReference type="SMART" id="SM00448">
    <property type="entry name" value="REC"/>
    <property type="match status" value="1"/>
</dbReference>
<dbReference type="Gene3D" id="2.40.50.1020">
    <property type="entry name" value="LytTr DNA-binding domain"/>
    <property type="match status" value="1"/>
</dbReference>
<organism evidence="4 5">
    <name type="scientific">Flavivirga eckloniae</name>
    <dbReference type="NCBI Taxonomy" id="1803846"/>
    <lineage>
        <taxon>Bacteria</taxon>
        <taxon>Pseudomonadati</taxon>
        <taxon>Bacteroidota</taxon>
        <taxon>Flavobacteriia</taxon>
        <taxon>Flavobacteriales</taxon>
        <taxon>Flavobacteriaceae</taxon>
        <taxon>Flavivirga</taxon>
    </lineage>
</organism>
<keyword evidence="5" id="KW-1185">Reference proteome</keyword>
<evidence type="ECO:0000259" key="2">
    <source>
        <dbReference type="PROSITE" id="PS50110"/>
    </source>
</evidence>
<dbReference type="PROSITE" id="PS50110">
    <property type="entry name" value="RESPONSE_REGULATORY"/>
    <property type="match status" value="1"/>
</dbReference>
<dbReference type="Pfam" id="PF04397">
    <property type="entry name" value="LytTR"/>
    <property type="match status" value="1"/>
</dbReference>
<feature type="domain" description="Response regulatory" evidence="2">
    <location>
        <begin position="5"/>
        <end position="119"/>
    </location>
</feature>
<protein>
    <recommendedName>
        <fullName evidence="6">DNA-binding response regulator</fullName>
    </recommendedName>
</protein>
<keyword evidence="1" id="KW-0597">Phosphoprotein</keyword>
<dbReference type="EMBL" id="CP025791">
    <property type="protein sequence ID" value="AUP78598.1"/>
    <property type="molecule type" value="Genomic_DNA"/>
</dbReference>
<dbReference type="KEGG" id="fek:C1H87_07685"/>
<evidence type="ECO:0000256" key="1">
    <source>
        <dbReference type="PROSITE-ProRule" id="PRU00169"/>
    </source>
</evidence>
<dbReference type="OrthoDB" id="2962330at2"/>
<evidence type="ECO:0000259" key="3">
    <source>
        <dbReference type="PROSITE" id="PS50930"/>
    </source>
</evidence>
<dbReference type="InterPro" id="IPR007492">
    <property type="entry name" value="LytTR_DNA-bd_dom"/>
</dbReference>
<name>A0A2K9PP56_9FLAO</name>
<dbReference type="InterPro" id="IPR046947">
    <property type="entry name" value="LytR-like"/>
</dbReference>
<evidence type="ECO:0000313" key="5">
    <source>
        <dbReference type="Proteomes" id="UP000235826"/>
    </source>
</evidence>
<dbReference type="Pfam" id="PF00072">
    <property type="entry name" value="Response_reg"/>
    <property type="match status" value="1"/>
</dbReference>
<dbReference type="PANTHER" id="PTHR37299:SF1">
    <property type="entry name" value="STAGE 0 SPORULATION PROTEIN A HOMOLOG"/>
    <property type="match status" value="1"/>
</dbReference>
<gene>
    <name evidence="4" type="ORF">C1H87_07685</name>
</gene>
<feature type="modified residue" description="4-aspartylphosphate" evidence="1">
    <location>
        <position position="53"/>
    </location>
</feature>
<dbReference type="GO" id="GO:0003677">
    <property type="term" value="F:DNA binding"/>
    <property type="evidence" value="ECO:0007669"/>
    <property type="project" value="InterPro"/>
</dbReference>
<dbReference type="InterPro" id="IPR001789">
    <property type="entry name" value="Sig_transdc_resp-reg_receiver"/>
</dbReference>
<dbReference type="GO" id="GO:0000156">
    <property type="term" value="F:phosphorelay response regulator activity"/>
    <property type="evidence" value="ECO:0007669"/>
    <property type="project" value="InterPro"/>
</dbReference>
<proteinExistence type="predicted"/>
<evidence type="ECO:0008006" key="6">
    <source>
        <dbReference type="Google" id="ProtNLM"/>
    </source>
</evidence>
<dbReference type="Proteomes" id="UP000235826">
    <property type="component" value="Chromosome"/>
</dbReference>
<dbReference type="SMART" id="SM00850">
    <property type="entry name" value="LytTR"/>
    <property type="match status" value="1"/>
</dbReference>
<reference evidence="4 5" key="1">
    <citation type="submission" date="2018-01" db="EMBL/GenBank/DDBJ databases">
        <title>Complete genome sequence of Flavivirga eckloniae ECD14 isolated from seaweed Ecklonia cava.</title>
        <authorList>
            <person name="Lee J.H."/>
            <person name="Baik K.S."/>
            <person name="Seong C.N."/>
        </authorList>
    </citation>
    <scope>NUCLEOTIDE SEQUENCE [LARGE SCALE GENOMIC DNA]</scope>
    <source>
        <strain evidence="4 5">ECD14</strain>
    </source>
</reference>
<dbReference type="AlphaFoldDB" id="A0A2K9PP56"/>
<dbReference type="PROSITE" id="PS50930">
    <property type="entry name" value="HTH_LYTTR"/>
    <property type="match status" value="1"/>
</dbReference>
<dbReference type="PANTHER" id="PTHR37299">
    <property type="entry name" value="TRANSCRIPTIONAL REGULATOR-RELATED"/>
    <property type="match status" value="1"/>
</dbReference>
<accession>A0A2K9PP56</accession>
<dbReference type="RefSeq" id="WP_102755253.1">
    <property type="nucleotide sequence ID" value="NZ_CP025791.1"/>
</dbReference>